<dbReference type="Pfam" id="PF01381">
    <property type="entry name" value="HTH_3"/>
    <property type="match status" value="1"/>
</dbReference>
<dbReference type="AlphaFoldDB" id="A0A926HPC1"/>
<evidence type="ECO:0000256" key="1">
    <source>
        <dbReference type="ARBA" id="ARBA00023125"/>
    </source>
</evidence>
<dbReference type="CDD" id="cd00093">
    <property type="entry name" value="HTH_XRE"/>
    <property type="match status" value="1"/>
</dbReference>
<protein>
    <submittedName>
        <fullName evidence="3">Helix-turn-helix transcriptional regulator</fullName>
    </submittedName>
</protein>
<gene>
    <name evidence="3" type="ORF">H8696_01590</name>
</gene>
<sequence length="80" mass="9301">MVALYTRLREMRKRRNLSQAMLAKELNIDQSTYSGYETGKSGIPLRIMVDIAKYYGVTVDEMLVDEDEDETKKIGLIRIR</sequence>
<evidence type="ECO:0000313" key="4">
    <source>
        <dbReference type="Proteomes" id="UP000623172"/>
    </source>
</evidence>
<organism evidence="3 4">
    <name type="scientific">Gehongia tenuis</name>
    <dbReference type="NCBI Taxonomy" id="2763655"/>
    <lineage>
        <taxon>Bacteria</taxon>
        <taxon>Bacillati</taxon>
        <taxon>Bacillota</taxon>
        <taxon>Clostridia</taxon>
        <taxon>Christensenellales</taxon>
        <taxon>Christensenellaceae</taxon>
        <taxon>Gehongia</taxon>
    </lineage>
</organism>
<proteinExistence type="predicted"/>
<dbReference type="PANTHER" id="PTHR46558:SF4">
    <property type="entry name" value="DNA-BIDING PHAGE PROTEIN"/>
    <property type="match status" value="1"/>
</dbReference>
<dbReference type="SUPFAM" id="SSF47413">
    <property type="entry name" value="lambda repressor-like DNA-binding domains"/>
    <property type="match status" value="1"/>
</dbReference>
<name>A0A926HPC1_9FIRM</name>
<keyword evidence="1" id="KW-0238">DNA-binding</keyword>
<feature type="domain" description="HTH cro/C1-type" evidence="2">
    <location>
        <begin position="8"/>
        <end position="62"/>
    </location>
</feature>
<evidence type="ECO:0000313" key="3">
    <source>
        <dbReference type="EMBL" id="MBC8530540.1"/>
    </source>
</evidence>
<dbReference type="GO" id="GO:0003677">
    <property type="term" value="F:DNA binding"/>
    <property type="evidence" value="ECO:0007669"/>
    <property type="project" value="UniProtKB-KW"/>
</dbReference>
<dbReference type="SMART" id="SM00530">
    <property type="entry name" value="HTH_XRE"/>
    <property type="match status" value="1"/>
</dbReference>
<accession>A0A926HPC1</accession>
<dbReference type="PROSITE" id="PS50943">
    <property type="entry name" value="HTH_CROC1"/>
    <property type="match status" value="1"/>
</dbReference>
<keyword evidence="4" id="KW-1185">Reference proteome</keyword>
<dbReference type="Gene3D" id="1.10.260.40">
    <property type="entry name" value="lambda repressor-like DNA-binding domains"/>
    <property type="match status" value="1"/>
</dbReference>
<dbReference type="InterPro" id="IPR010982">
    <property type="entry name" value="Lambda_DNA-bd_dom_sf"/>
</dbReference>
<comment type="caution">
    <text evidence="3">The sequence shown here is derived from an EMBL/GenBank/DDBJ whole genome shotgun (WGS) entry which is preliminary data.</text>
</comment>
<reference evidence="3" key="1">
    <citation type="submission" date="2020-08" db="EMBL/GenBank/DDBJ databases">
        <title>Genome public.</title>
        <authorList>
            <person name="Liu C."/>
            <person name="Sun Q."/>
        </authorList>
    </citation>
    <scope>NUCLEOTIDE SEQUENCE</scope>
    <source>
        <strain evidence="3">NSJ-53</strain>
    </source>
</reference>
<dbReference type="EMBL" id="JACRSR010000001">
    <property type="protein sequence ID" value="MBC8530540.1"/>
    <property type="molecule type" value="Genomic_DNA"/>
</dbReference>
<dbReference type="InterPro" id="IPR001387">
    <property type="entry name" value="Cro/C1-type_HTH"/>
</dbReference>
<dbReference type="PANTHER" id="PTHR46558">
    <property type="entry name" value="TRACRIPTIONAL REGULATORY PROTEIN-RELATED-RELATED"/>
    <property type="match status" value="1"/>
</dbReference>
<dbReference type="Proteomes" id="UP000623172">
    <property type="component" value="Unassembled WGS sequence"/>
</dbReference>
<evidence type="ECO:0000259" key="2">
    <source>
        <dbReference type="PROSITE" id="PS50943"/>
    </source>
</evidence>